<dbReference type="SUPFAM" id="SSF50346">
    <property type="entry name" value="PRC-barrel domain"/>
    <property type="match status" value="1"/>
</dbReference>
<keyword evidence="2 5" id="KW-0690">Ribosome biogenesis</keyword>
<dbReference type="InterPro" id="IPR009000">
    <property type="entry name" value="Transl_B-barrel_sf"/>
</dbReference>
<organism evidence="9 10">
    <name type="scientific">Solicola gregarius</name>
    <dbReference type="NCBI Taxonomy" id="2908642"/>
    <lineage>
        <taxon>Bacteria</taxon>
        <taxon>Bacillati</taxon>
        <taxon>Actinomycetota</taxon>
        <taxon>Actinomycetes</taxon>
        <taxon>Propionibacteriales</taxon>
        <taxon>Nocardioidaceae</taxon>
        <taxon>Solicola</taxon>
    </lineage>
</organism>
<evidence type="ECO:0000256" key="2">
    <source>
        <dbReference type="ARBA" id="ARBA00022517"/>
    </source>
</evidence>
<evidence type="ECO:0000259" key="7">
    <source>
        <dbReference type="Pfam" id="PF01782"/>
    </source>
</evidence>
<reference evidence="9" key="1">
    <citation type="submission" date="2022-01" db="EMBL/GenBank/DDBJ databases">
        <title>Nocardioidaceae gen. sp. A5X3R13.</title>
        <authorList>
            <person name="Lopez Marin M.A."/>
            <person name="Uhlik O."/>
        </authorList>
    </citation>
    <scope>NUCLEOTIDE SEQUENCE</scope>
    <source>
        <strain evidence="9">A5X3R13</strain>
    </source>
</reference>
<dbReference type="Gene3D" id="2.40.30.60">
    <property type="entry name" value="RimM"/>
    <property type="match status" value="1"/>
</dbReference>
<dbReference type="Proteomes" id="UP001164390">
    <property type="component" value="Chromosome"/>
</dbReference>
<dbReference type="GO" id="GO:0042274">
    <property type="term" value="P:ribosomal small subunit biogenesis"/>
    <property type="evidence" value="ECO:0007669"/>
    <property type="project" value="UniProtKB-UniRule"/>
</dbReference>
<keyword evidence="10" id="KW-1185">Reference proteome</keyword>
<dbReference type="HAMAP" id="MF_00014">
    <property type="entry name" value="Ribosome_mat_RimM"/>
    <property type="match status" value="1"/>
</dbReference>
<dbReference type="InterPro" id="IPR036976">
    <property type="entry name" value="RimM_N_sf"/>
</dbReference>
<evidence type="ECO:0000259" key="8">
    <source>
        <dbReference type="Pfam" id="PF24986"/>
    </source>
</evidence>
<feature type="compositionally biased region" description="Low complexity" evidence="6">
    <location>
        <begin position="169"/>
        <end position="182"/>
    </location>
</feature>
<dbReference type="InterPro" id="IPR011961">
    <property type="entry name" value="RimM"/>
</dbReference>
<name>A0AA46YJJ5_9ACTN</name>
<feature type="domain" description="RimM N-terminal" evidence="7">
    <location>
        <begin position="4"/>
        <end position="83"/>
    </location>
</feature>
<dbReference type="SUPFAM" id="SSF50447">
    <property type="entry name" value="Translation proteins"/>
    <property type="match status" value="1"/>
</dbReference>
<proteinExistence type="inferred from homology"/>
<evidence type="ECO:0000256" key="3">
    <source>
        <dbReference type="ARBA" id="ARBA00022552"/>
    </source>
</evidence>
<dbReference type="PANTHER" id="PTHR33692">
    <property type="entry name" value="RIBOSOME MATURATION FACTOR RIMM"/>
    <property type="match status" value="1"/>
</dbReference>
<dbReference type="Gene3D" id="2.30.30.240">
    <property type="entry name" value="PRC-barrel domain"/>
    <property type="match status" value="1"/>
</dbReference>
<dbReference type="InterPro" id="IPR011033">
    <property type="entry name" value="PRC_barrel-like_sf"/>
</dbReference>
<dbReference type="KEGG" id="sgrg:L0C25_17980"/>
<feature type="domain" description="Ribosome maturation factor RimM PRC barrel" evidence="8">
    <location>
        <begin position="98"/>
        <end position="163"/>
    </location>
</feature>
<comment type="function">
    <text evidence="5">An accessory protein needed during the final step in the assembly of 30S ribosomal subunit, possibly for assembly of the head region. Essential for efficient processing of 16S rRNA. May be needed both before and after RbfA during the maturation of 16S rRNA. It has affinity for free ribosomal 30S subunits but not for 70S ribosomes.</text>
</comment>
<dbReference type="RefSeq" id="WP_271633109.1">
    <property type="nucleotide sequence ID" value="NZ_CP094970.1"/>
</dbReference>
<gene>
    <name evidence="5 9" type="primary">rimM</name>
    <name evidence="9" type="ORF">L0C25_17980</name>
</gene>
<keyword evidence="4 5" id="KW-0143">Chaperone</keyword>
<dbReference type="PANTHER" id="PTHR33692:SF1">
    <property type="entry name" value="RIBOSOME MATURATION FACTOR RIMM"/>
    <property type="match status" value="1"/>
</dbReference>
<feature type="region of interest" description="Disordered" evidence="6">
    <location>
        <begin position="169"/>
        <end position="192"/>
    </location>
</feature>
<evidence type="ECO:0000313" key="10">
    <source>
        <dbReference type="Proteomes" id="UP001164390"/>
    </source>
</evidence>
<comment type="subunit">
    <text evidence="5">Binds ribosomal protein uS19.</text>
</comment>
<keyword evidence="3 5" id="KW-0698">rRNA processing</keyword>
<comment type="similarity">
    <text evidence="5">Belongs to the RimM family.</text>
</comment>
<dbReference type="GO" id="GO:0043022">
    <property type="term" value="F:ribosome binding"/>
    <property type="evidence" value="ECO:0007669"/>
    <property type="project" value="InterPro"/>
</dbReference>
<dbReference type="Pfam" id="PF24986">
    <property type="entry name" value="PRC_RimM"/>
    <property type="match status" value="1"/>
</dbReference>
<comment type="subcellular location">
    <subcellularLocation>
        <location evidence="5">Cytoplasm</location>
    </subcellularLocation>
</comment>
<protein>
    <recommendedName>
        <fullName evidence="5">Ribosome maturation factor RimM</fullName>
    </recommendedName>
</protein>
<dbReference type="AlphaFoldDB" id="A0AA46YJJ5"/>
<comment type="domain">
    <text evidence="5">The PRC barrel domain binds ribosomal protein uS19.</text>
</comment>
<evidence type="ECO:0000256" key="4">
    <source>
        <dbReference type="ARBA" id="ARBA00023186"/>
    </source>
</evidence>
<dbReference type="GO" id="GO:0006364">
    <property type="term" value="P:rRNA processing"/>
    <property type="evidence" value="ECO:0007669"/>
    <property type="project" value="UniProtKB-UniRule"/>
</dbReference>
<sequence length="192" mass="20180">MDVVIGRIGRAHGVRGEVSVDVRTDEPERRFVVGASLTAEPSDRTLVVRTVRSHQGRLLVCFDGVGDRTAAEALRGAMLSVEVDPADVPDDPEEFYDHQLVGLAVRTVGGSDVGAVAQVVHLPAQDALEIRTTDGREVLVPFVEALVPTVDVTDGIVVVDDVRGLLDPDAAESAAPTADARPSLSAPGSEAE</sequence>
<evidence type="ECO:0000256" key="1">
    <source>
        <dbReference type="ARBA" id="ARBA00022490"/>
    </source>
</evidence>
<evidence type="ECO:0000256" key="6">
    <source>
        <dbReference type="SAM" id="MobiDB-lite"/>
    </source>
</evidence>
<dbReference type="GO" id="GO:0005737">
    <property type="term" value="C:cytoplasm"/>
    <property type="evidence" value="ECO:0007669"/>
    <property type="project" value="UniProtKB-SubCell"/>
</dbReference>
<keyword evidence="1 5" id="KW-0963">Cytoplasm</keyword>
<dbReference type="InterPro" id="IPR002676">
    <property type="entry name" value="RimM_N"/>
</dbReference>
<evidence type="ECO:0000313" key="9">
    <source>
        <dbReference type="EMBL" id="UYM04407.1"/>
    </source>
</evidence>
<evidence type="ECO:0000256" key="5">
    <source>
        <dbReference type="HAMAP-Rule" id="MF_00014"/>
    </source>
</evidence>
<dbReference type="GO" id="GO:0005840">
    <property type="term" value="C:ribosome"/>
    <property type="evidence" value="ECO:0007669"/>
    <property type="project" value="InterPro"/>
</dbReference>
<dbReference type="Pfam" id="PF01782">
    <property type="entry name" value="RimM"/>
    <property type="match status" value="1"/>
</dbReference>
<accession>A0AA46YJJ5</accession>
<dbReference type="NCBIfam" id="TIGR02273">
    <property type="entry name" value="16S_RimM"/>
    <property type="match status" value="1"/>
</dbReference>
<dbReference type="InterPro" id="IPR056792">
    <property type="entry name" value="PRC_RimM"/>
</dbReference>
<dbReference type="EMBL" id="CP094970">
    <property type="protein sequence ID" value="UYM04407.1"/>
    <property type="molecule type" value="Genomic_DNA"/>
</dbReference>